<comment type="similarity">
    <text evidence="1">Belongs to the short-chain dehydrogenases/reductases (SDR) family.</text>
</comment>
<dbReference type="InterPro" id="IPR002347">
    <property type="entry name" value="SDR_fam"/>
</dbReference>
<dbReference type="Pfam" id="PF13561">
    <property type="entry name" value="adh_short_C2"/>
    <property type="match status" value="1"/>
</dbReference>
<name>A0A6J7GDI9_9ZZZZ</name>
<dbReference type="SUPFAM" id="SSF51735">
    <property type="entry name" value="NAD(P)-binding Rossmann-fold domains"/>
    <property type="match status" value="1"/>
</dbReference>
<evidence type="ECO:0000256" key="1">
    <source>
        <dbReference type="ARBA" id="ARBA00006484"/>
    </source>
</evidence>
<dbReference type="FunFam" id="3.40.50.720:FF:000084">
    <property type="entry name" value="Short-chain dehydrogenase reductase"/>
    <property type="match status" value="1"/>
</dbReference>
<dbReference type="PANTHER" id="PTHR42760">
    <property type="entry name" value="SHORT-CHAIN DEHYDROGENASES/REDUCTASES FAMILY MEMBER"/>
    <property type="match status" value="1"/>
</dbReference>
<dbReference type="AlphaFoldDB" id="A0A6J7GDI9"/>
<gene>
    <name evidence="2" type="ORF">UFOPK3610_00444</name>
</gene>
<dbReference type="PRINTS" id="PR00080">
    <property type="entry name" value="SDRFAMILY"/>
</dbReference>
<dbReference type="PROSITE" id="PS00061">
    <property type="entry name" value="ADH_SHORT"/>
    <property type="match status" value="1"/>
</dbReference>
<protein>
    <submittedName>
        <fullName evidence="2">Unannotated protein</fullName>
    </submittedName>
</protein>
<reference evidence="2" key="1">
    <citation type="submission" date="2020-05" db="EMBL/GenBank/DDBJ databases">
        <authorList>
            <person name="Chiriac C."/>
            <person name="Salcher M."/>
            <person name="Ghai R."/>
            <person name="Kavagutti S V."/>
        </authorList>
    </citation>
    <scope>NUCLEOTIDE SEQUENCE</scope>
</reference>
<dbReference type="PRINTS" id="PR00081">
    <property type="entry name" value="GDHRDH"/>
</dbReference>
<dbReference type="EMBL" id="CAFBMR010000010">
    <property type="protein sequence ID" value="CAB4906277.1"/>
    <property type="molecule type" value="Genomic_DNA"/>
</dbReference>
<dbReference type="InterPro" id="IPR020904">
    <property type="entry name" value="Sc_DH/Rdtase_CS"/>
</dbReference>
<accession>A0A6J7GDI9</accession>
<organism evidence="2">
    <name type="scientific">freshwater metagenome</name>
    <dbReference type="NCBI Taxonomy" id="449393"/>
    <lineage>
        <taxon>unclassified sequences</taxon>
        <taxon>metagenomes</taxon>
        <taxon>ecological metagenomes</taxon>
    </lineage>
</organism>
<evidence type="ECO:0000313" key="2">
    <source>
        <dbReference type="EMBL" id="CAB4906277.1"/>
    </source>
</evidence>
<sequence length="251" mass="25654">MANNTLAGKVIVVTGGGRGLGRAMARAMGDEGAVIVVTGRDSDRLADAHAEFTSRGIVSATRVLDVTDAQSTIQVAASVVEEFGHVDVLFANAGVSLVKSSLDTSAAEFTEILESNVVGTFNCAQAWGRHMLAANQGKIVTIASNMGIAGMPGWAAYAASKAAVINLTKSLAWEWAPNVTVNCLAPGAHRTEMNAGLLSMPGVEAGIISVTPLARIGLPVELGAVAVFLAGSGSDFMTGETISVDGGIRRS</sequence>
<dbReference type="Gene3D" id="3.40.50.720">
    <property type="entry name" value="NAD(P)-binding Rossmann-like Domain"/>
    <property type="match status" value="1"/>
</dbReference>
<proteinExistence type="inferred from homology"/>
<dbReference type="InterPro" id="IPR036291">
    <property type="entry name" value="NAD(P)-bd_dom_sf"/>
</dbReference>
<dbReference type="GO" id="GO:0016616">
    <property type="term" value="F:oxidoreductase activity, acting on the CH-OH group of donors, NAD or NADP as acceptor"/>
    <property type="evidence" value="ECO:0007669"/>
    <property type="project" value="TreeGrafter"/>
</dbReference>